<gene>
    <name evidence="4" type="ORF">KME60_07070</name>
</gene>
<dbReference type="PANTHER" id="PTHR43877">
    <property type="entry name" value="AMINOALKYLPHOSPHONATE N-ACETYLTRANSFERASE-RELATED-RELATED"/>
    <property type="match status" value="1"/>
</dbReference>
<dbReference type="GO" id="GO:0016747">
    <property type="term" value="F:acyltransferase activity, transferring groups other than amino-acyl groups"/>
    <property type="evidence" value="ECO:0007669"/>
    <property type="project" value="InterPro"/>
</dbReference>
<name>A0A951QMF1_9CYAN</name>
<dbReference type="InterPro" id="IPR050832">
    <property type="entry name" value="Bact_Acetyltransf"/>
</dbReference>
<dbReference type="Pfam" id="PF00583">
    <property type="entry name" value="Acetyltransf_1"/>
    <property type="match status" value="1"/>
</dbReference>
<evidence type="ECO:0000259" key="3">
    <source>
        <dbReference type="PROSITE" id="PS51186"/>
    </source>
</evidence>
<dbReference type="InterPro" id="IPR016181">
    <property type="entry name" value="Acyl_CoA_acyltransferase"/>
</dbReference>
<sequence>MQTLTMRSFKGEADLEAIAYLINTCETADKLENGTSVSELREAFNNPLVNQARDLQLWEDCNNQLLGFGRLGITDPSEVIDGFLGFQVHPSFRGGNIETQIIQWAEQRMQEVRQEKGVPVKLRSGARDNETDRIAILENHGFVSDRYFFTMQRPLTEIIPQPQFPSGFTLCQVKPEDAEALTELFNQSFIDHWNHHDSTVEYVKHEMAQQDYRAELDLIATAADGTFAAFCYSVINREENIRKGRKEGWIEILGTRRGFRRIGLGRAMLLSGLHRLKVLGMDTASLGVDANNPNGALRLYESVGFSKVFSRIAYVKNV</sequence>
<feature type="domain" description="N-acetyltransferase" evidence="3">
    <location>
        <begin position="168"/>
        <end position="318"/>
    </location>
</feature>
<dbReference type="EMBL" id="JAHHGZ010000006">
    <property type="protein sequence ID" value="MBW4667195.1"/>
    <property type="molecule type" value="Genomic_DNA"/>
</dbReference>
<organism evidence="4 5">
    <name type="scientific">Cyanomargarita calcarea GSE-NOS-MK-12-04C</name>
    <dbReference type="NCBI Taxonomy" id="2839659"/>
    <lineage>
        <taxon>Bacteria</taxon>
        <taxon>Bacillati</taxon>
        <taxon>Cyanobacteriota</taxon>
        <taxon>Cyanophyceae</taxon>
        <taxon>Nostocales</taxon>
        <taxon>Cyanomargaritaceae</taxon>
        <taxon>Cyanomargarita</taxon>
    </lineage>
</organism>
<dbReference type="Proteomes" id="UP000729701">
    <property type="component" value="Unassembled WGS sequence"/>
</dbReference>
<keyword evidence="2" id="KW-0012">Acyltransferase</keyword>
<dbReference type="Gene3D" id="3.40.630.30">
    <property type="match status" value="1"/>
</dbReference>
<keyword evidence="1" id="KW-0808">Transferase</keyword>
<accession>A0A951QMF1</accession>
<dbReference type="CDD" id="cd04301">
    <property type="entry name" value="NAT_SF"/>
    <property type="match status" value="1"/>
</dbReference>
<evidence type="ECO:0000256" key="2">
    <source>
        <dbReference type="ARBA" id="ARBA00023315"/>
    </source>
</evidence>
<protein>
    <submittedName>
        <fullName evidence="4">GNAT family N-acetyltransferase</fullName>
    </submittedName>
</protein>
<evidence type="ECO:0000313" key="5">
    <source>
        <dbReference type="Proteomes" id="UP000729701"/>
    </source>
</evidence>
<dbReference type="InterPro" id="IPR000182">
    <property type="entry name" value="GNAT_dom"/>
</dbReference>
<proteinExistence type="predicted"/>
<dbReference type="PROSITE" id="PS51186">
    <property type="entry name" value="GNAT"/>
    <property type="match status" value="1"/>
</dbReference>
<comment type="caution">
    <text evidence="4">The sequence shown here is derived from an EMBL/GenBank/DDBJ whole genome shotgun (WGS) entry which is preliminary data.</text>
</comment>
<evidence type="ECO:0000313" key="4">
    <source>
        <dbReference type="EMBL" id="MBW4667195.1"/>
    </source>
</evidence>
<dbReference type="AlphaFoldDB" id="A0A951QMF1"/>
<reference evidence="4" key="2">
    <citation type="journal article" date="2022" name="Microbiol. Resour. Announc.">
        <title>Metagenome Sequencing to Explore Phylogenomics of Terrestrial Cyanobacteria.</title>
        <authorList>
            <person name="Ward R.D."/>
            <person name="Stajich J.E."/>
            <person name="Johansen J.R."/>
            <person name="Huntemann M."/>
            <person name="Clum A."/>
            <person name="Foster B."/>
            <person name="Foster B."/>
            <person name="Roux S."/>
            <person name="Palaniappan K."/>
            <person name="Varghese N."/>
            <person name="Mukherjee S."/>
            <person name="Reddy T.B.K."/>
            <person name="Daum C."/>
            <person name="Copeland A."/>
            <person name="Chen I.A."/>
            <person name="Ivanova N.N."/>
            <person name="Kyrpides N.C."/>
            <person name="Shapiro N."/>
            <person name="Eloe-Fadrosh E.A."/>
            <person name="Pietrasiak N."/>
        </authorList>
    </citation>
    <scope>NUCLEOTIDE SEQUENCE</scope>
    <source>
        <strain evidence="4">GSE-NOS-MK-12-04C</strain>
    </source>
</reference>
<dbReference type="SUPFAM" id="SSF55729">
    <property type="entry name" value="Acyl-CoA N-acyltransferases (Nat)"/>
    <property type="match status" value="2"/>
</dbReference>
<evidence type="ECO:0000256" key="1">
    <source>
        <dbReference type="ARBA" id="ARBA00022679"/>
    </source>
</evidence>
<reference evidence="4" key="1">
    <citation type="submission" date="2021-05" db="EMBL/GenBank/DDBJ databases">
        <authorList>
            <person name="Pietrasiak N."/>
            <person name="Ward R."/>
            <person name="Stajich J.E."/>
            <person name="Kurbessoian T."/>
        </authorList>
    </citation>
    <scope>NUCLEOTIDE SEQUENCE</scope>
    <source>
        <strain evidence="4">GSE-NOS-MK-12-04C</strain>
    </source>
</reference>